<dbReference type="PROSITE" id="PS51257">
    <property type="entry name" value="PROKAR_LIPOPROTEIN"/>
    <property type="match status" value="1"/>
</dbReference>
<evidence type="ECO:0000256" key="3">
    <source>
        <dbReference type="SAM" id="SignalP"/>
    </source>
</evidence>
<organism evidence="4 5">
    <name type="scientific">Allobranchiibius huperziae</name>
    <dbReference type="NCBI Taxonomy" id="1874116"/>
    <lineage>
        <taxon>Bacteria</taxon>
        <taxon>Bacillati</taxon>
        <taxon>Actinomycetota</taxon>
        <taxon>Actinomycetes</taxon>
        <taxon>Micrococcales</taxon>
        <taxon>Dermacoccaceae</taxon>
        <taxon>Allobranchiibius</taxon>
    </lineage>
</organism>
<protein>
    <submittedName>
        <fullName evidence="4">Cu/Zn superoxide dismutase</fullName>
    </submittedName>
</protein>
<comment type="caution">
    <text evidence="4">The sequence shown here is derived from an EMBL/GenBank/DDBJ whole genome shotgun (WGS) entry which is preliminary data.</text>
</comment>
<keyword evidence="2" id="KW-1133">Transmembrane helix</keyword>
<name>A0A853DJ42_9MICO</name>
<evidence type="ECO:0000256" key="2">
    <source>
        <dbReference type="SAM" id="Phobius"/>
    </source>
</evidence>
<dbReference type="RefSeq" id="WP_179480857.1">
    <property type="nucleotide sequence ID" value="NZ_JACCFW010000001.1"/>
</dbReference>
<gene>
    <name evidence="4" type="ORF">HNR15_001703</name>
</gene>
<evidence type="ECO:0000313" key="5">
    <source>
        <dbReference type="Proteomes" id="UP000571817"/>
    </source>
</evidence>
<evidence type="ECO:0000313" key="4">
    <source>
        <dbReference type="EMBL" id="NYJ74740.1"/>
    </source>
</evidence>
<keyword evidence="2" id="KW-0812">Transmembrane</keyword>
<keyword evidence="3" id="KW-0732">Signal</keyword>
<reference evidence="4 5" key="1">
    <citation type="submission" date="2020-07" db="EMBL/GenBank/DDBJ databases">
        <title>Sequencing the genomes of 1000 actinobacteria strains.</title>
        <authorList>
            <person name="Klenk H.-P."/>
        </authorList>
    </citation>
    <scope>NUCLEOTIDE SEQUENCE [LARGE SCALE GENOMIC DNA]</scope>
    <source>
        <strain evidence="4 5">DSM 29531</strain>
    </source>
</reference>
<dbReference type="EMBL" id="JACCFW010000001">
    <property type="protein sequence ID" value="NYJ74740.1"/>
    <property type="molecule type" value="Genomic_DNA"/>
</dbReference>
<dbReference type="Proteomes" id="UP000571817">
    <property type="component" value="Unassembled WGS sequence"/>
</dbReference>
<feature type="transmembrane region" description="Helical" evidence="2">
    <location>
        <begin position="231"/>
        <end position="249"/>
    </location>
</feature>
<evidence type="ECO:0000256" key="1">
    <source>
        <dbReference type="SAM" id="MobiDB-lite"/>
    </source>
</evidence>
<feature type="chain" id="PRO_5032812096" evidence="3">
    <location>
        <begin position="31"/>
        <end position="257"/>
    </location>
</feature>
<accession>A0A853DJ42</accession>
<proteinExistence type="predicted"/>
<keyword evidence="2" id="KW-0472">Membrane</keyword>
<sequence length="257" mass="25525">MSTVKKSLALAAAGAACVAIPLSTASSAMADSSGTTYLSAHLTQLNESGASATVTGTLKGDQLSIKIVDSGLLAGAPHAQHIHVGGTNSCPSPTEKGTGVDGHLRVADAQDSYGAIAQSLTTSGDTSPASGLAVTRFPVGTATYSRTFTVPAATATALKDGKAVIVQHGVDYNKDGKYSGSSKSELDPSLPEEATDPADCGVVQASQMSMMPGGGVNTGFASTKDSNNSTAIAGGAAAVAIGAAGVLVMRRRQRTNV</sequence>
<dbReference type="AlphaFoldDB" id="A0A853DJ42"/>
<feature type="signal peptide" evidence="3">
    <location>
        <begin position="1"/>
        <end position="30"/>
    </location>
</feature>
<feature type="region of interest" description="Disordered" evidence="1">
    <location>
        <begin position="176"/>
        <end position="195"/>
    </location>
</feature>
<keyword evidence="5" id="KW-1185">Reference proteome</keyword>